<name>A0A939DKS3_9ALTE</name>
<dbReference type="Pfam" id="PF07126">
    <property type="entry name" value="ZapC_C"/>
    <property type="match status" value="1"/>
</dbReference>
<feature type="domain" description="Cell-division protein ZapC N-terminal" evidence="2">
    <location>
        <begin position="1"/>
        <end position="89"/>
    </location>
</feature>
<dbReference type="RefSeq" id="WP_206572494.1">
    <property type="nucleotide sequence ID" value="NZ_JAFKCV010000002.1"/>
</dbReference>
<dbReference type="Pfam" id="PF21083">
    <property type="entry name" value="ZapC_N"/>
    <property type="match status" value="1"/>
</dbReference>
<comment type="caution">
    <text evidence="3">The sequence shown here is derived from an EMBL/GenBank/DDBJ whole genome shotgun (WGS) entry which is preliminary data.</text>
</comment>
<reference evidence="3" key="1">
    <citation type="submission" date="2021-03" db="EMBL/GenBank/DDBJ databases">
        <title>novel species isolated from a fishpond in China.</title>
        <authorList>
            <person name="Lu H."/>
            <person name="Cai Z."/>
        </authorList>
    </citation>
    <scope>NUCLEOTIDE SEQUENCE</scope>
    <source>
        <strain evidence="3">JCM 30855</strain>
    </source>
</reference>
<evidence type="ECO:0000259" key="1">
    <source>
        <dbReference type="Pfam" id="PF07126"/>
    </source>
</evidence>
<evidence type="ECO:0000313" key="3">
    <source>
        <dbReference type="EMBL" id="MBN7824375.1"/>
    </source>
</evidence>
<dbReference type="InterPro" id="IPR048372">
    <property type="entry name" value="ZapC_C"/>
</dbReference>
<proteinExistence type="predicted"/>
<organism evidence="3 4">
    <name type="scientific">Bowmanella dokdonensis</name>
    <dbReference type="NCBI Taxonomy" id="751969"/>
    <lineage>
        <taxon>Bacteria</taxon>
        <taxon>Pseudomonadati</taxon>
        <taxon>Pseudomonadota</taxon>
        <taxon>Gammaproteobacteria</taxon>
        <taxon>Alteromonadales</taxon>
        <taxon>Alteromonadaceae</taxon>
        <taxon>Bowmanella</taxon>
    </lineage>
</organism>
<keyword evidence="4" id="KW-1185">Reference proteome</keyword>
<evidence type="ECO:0000259" key="2">
    <source>
        <dbReference type="Pfam" id="PF21083"/>
    </source>
</evidence>
<accession>A0A939DKS3</accession>
<dbReference type="InterPro" id="IPR048373">
    <property type="entry name" value="ZapC_N"/>
</dbReference>
<dbReference type="AlphaFoldDB" id="A0A939DKS3"/>
<dbReference type="GO" id="GO:0051301">
    <property type="term" value="P:cell division"/>
    <property type="evidence" value="ECO:0007669"/>
    <property type="project" value="UniProtKB-KW"/>
</dbReference>
<dbReference type="EMBL" id="JAFKCV010000002">
    <property type="protein sequence ID" value="MBN7824375.1"/>
    <property type="molecule type" value="Genomic_DNA"/>
</dbReference>
<keyword evidence="3" id="KW-0131">Cell cycle</keyword>
<protein>
    <submittedName>
        <fullName evidence="3">Cell division protein ZapC</fullName>
    </submittedName>
</protein>
<gene>
    <name evidence="3" type="ORF">J0A66_03950</name>
</gene>
<dbReference type="Proteomes" id="UP000664654">
    <property type="component" value="Unassembled WGS sequence"/>
</dbReference>
<feature type="domain" description="Cell-division protein ZapC C-terminal" evidence="1">
    <location>
        <begin position="90"/>
        <end position="167"/>
    </location>
</feature>
<keyword evidence="3" id="KW-0132">Cell division</keyword>
<sequence length="175" mass="20324">MLQPDGSWRWYFDTQQQSLALVMGEMLFVTPYRSKVLGRVPESEEAFDLQDLEIYSLVGTQLEKSTLRLNDAQKTQLALNVCAVQRFHKPIMPKSWFFSRHGDAGYHHQVAWLSSAEQQARVWVVEDVRSSCLCMNLEPRFELGNGKHLKQFELIRVVPDCLLPCVEQQERLKRA</sequence>
<evidence type="ECO:0000313" key="4">
    <source>
        <dbReference type="Proteomes" id="UP000664654"/>
    </source>
</evidence>